<dbReference type="GO" id="GO:0043484">
    <property type="term" value="P:regulation of RNA splicing"/>
    <property type="evidence" value="ECO:0007669"/>
    <property type="project" value="TreeGrafter"/>
</dbReference>
<organism evidence="4 5">
    <name type="scientific">Aquarana catesbeiana</name>
    <name type="common">American bullfrog</name>
    <name type="synonym">Rana catesbeiana</name>
    <dbReference type="NCBI Taxonomy" id="8400"/>
    <lineage>
        <taxon>Eukaryota</taxon>
        <taxon>Metazoa</taxon>
        <taxon>Chordata</taxon>
        <taxon>Craniata</taxon>
        <taxon>Vertebrata</taxon>
        <taxon>Euteleostomi</taxon>
        <taxon>Amphibia</taxon>
        <taxon>Batrachia</taxon>
        <taxon>Anura</taxon>
        <taxon>Neobatrachia</taxon>
        <taxon>Ranoidea</taxon>
        <taxon>Ranidae</taxon>
        <taxon>Aquarana</taxon>
    </lineage>
</organism>
<comment type="subcellular location">
    <subcellularLocation>
        <location evidence="1">Nucleus</location>
    </subcellularLocation>
</comment>
<gene>
    <name evidence="4" type="ORF">AB205_0126950</name>
</gene>
<feature type="region of interest" description="Disordered" evidence="3">
    <location>
        <begin position="632"/>
        <end position="652"/>
    </location>
</feature>
<dbReference type="GO" id="GO:0005634">
    <property type="term" value="C:nucleus"/>
    <property type="evidence" value="ECO:0007669"/>
    <property type="project" value="UniProtKB-SubCell"/>
</dbReference>
<feature type="region of interest" description="Disordered" evidence="3">
    <location>
        <begin position="1837"/>
        <end position="1863"/>
    </location>
</feature>
<dbReference type="InterPro" id="IPR052082">
    <property type="entry name" value="Myelin_sheath_structural"/>
</dbReference>
<sequence>VGEERLERHVVSKVSEPTKKATLGALQNTATKPHRPTQATVKEKFSPLKQRSPPAGRPHLSLEEIKDADRAPVPSYLMSNINIRRFSWDQIISARVFFENIKYEDALKILQYAEHYKVSYCLKRTVPSSDVTVSSESGTVEVKGPKAKMPKMFVKSLTPVKKKKKKVPSQVKDSEVSVEAVKGSELSVSNMDIPPVDVEFSFPNFSKLLKTKGGAEGEAVTKTTEVSTAEEQKGLKMKFPRFRLKDTAGRASVDEHKAKARAEGEIKEKSSTKFGISVPKMKKTKIDVDVSMPKAAIETKEETIFKAPQVELDIPLHAIKTEAPDIPEKIKVPGLSTAVKIPDVEIKMPTASVELEAPEAKFSVPQLPKVGICTPHIEKEQDIAIRVDRRSKTEITLPSIEIAAPKVDVDLSLPKVEGAVEVEPPESTSHGFQMKLPKFSMSSKTPETGFKATPPEIKKNIEVKVSDDKLKMPSIKTPQIGISIPKGKVEGDSPDGQRKSAIRLPSLEISVPKVDVDVSVPRLETGDISVEQVEVPDVTLKMPKISPPGVRMKVKDAYAARAHMGDAKTEKSEAGGTVEIPDVMLQMPKLSLPKVGLIGDKQEVPGEEVAEKDEDEEFKLKGPKIKLPSFGVLSSKEKSETEAPEKPSMELEGKLKFPSVKLPSVDISLPQVQVTEPSKLEVTAPSAKVDIKAPKLESPDLKLKMPKISIPKLDISTKLSKPDASPPKVGIHIPRGDSKIKDDVTVREKQIIPELDISIPKIKPVDFGITLPKSDDGILLEKPKLAMKLPKVESDAIAFDGKMGDSKIGLPSFKMPVLEIETPSLQVDLNLPKMKTDELELVSDETETKFHMPKLNLPKLSDVAKDMDVELDVPKITGDLSLRHVTADTKVPGLDIEDKGVKMSLPKVEIGLGKVSDLEVGELKQKVDVKLPKVKLEKPDVKDVEAKIKFPSVKLPSVEITTPSIPDVDIDTGVPKVGMELSGKEDLAVDVSSEAEAKWKGPKFSLRKFGISGPKVKKVGEVDIKTSHPEKDTEVAVKGPKLKMPKFGMVFPKAKQDVEAEGDKKASKGKLESFELSTDGKVKLPSIELPTIDIKAPKLEVDIAVPKCEESETLDKPPEINIDIPDTKLSLPKFSLPKFGKGKGTDEDTESEKVKVAVSSSKKTKTIEASAELSEGSIEAKGKGKEVKMKMPAIKMPSFGISKKDADATEAKVEIKTPDDKTRKAKETKDDNGKMAFIKMPMFKMSPPKVQAPKADVTLKGSKDDLNLSDIHVKVPQVTLPSFGIKGDQANEANLSKTETKISERLESLEVQLSEKVKIPSLEISTPPNVPALQISVPCAKPDICGALPKAEVDVSDADIKRYEGDLKIPKIPSIDVSLPDIELDIGLPKATVDTANKTSLSLEKSAAKSAMPKIELPKFGEPEAKEDSSMKGSKIKMPHVDISFPKVKLDEEDIPFIESEFKMHGSSAETRSTEASFTLPSVELPKMSTPKIRAPELELDVNLSKDDVKFEDTSKTPKADLDFSEGEQHELKLKMPKVMLPKFGSHSAGVQEDMVKIDAKASKQEEGSDSGIMGFKMKMPKLQVGSLKGKGDVEKEGDHKVYVKGDAKSSDHEDSENGRLFKIRMPSFGITRDSADAATEPLQPSEEGTKFKMPKISLPDVGFSGSDSEALVYSEGGQASTIDKIKSTTSSSIENLEIDLGLKMPKIKMPTIGLPGRKGDDEMEMSLNEESETKKSFLKMPDVELSAPKIKAHGEYEVDSAKLDTEGSDSLKRSSKTKGEHKHHGTTENDSENKLNMKLPKVAVGLPKAVTANIELSAPKLKSDTNDYDITLKSLGHREDHEGKKAKKTFSLGKVKDKTTSDLDRSLEIEGPDLKIKLPKIKMKPSFSRSRGKGKGAEVNGEPDAADADIGADGSGKSSKIKFPKLGFSSSKTHSGEIGVNGTGSSGHLNGENEMSVQNGSQDGVLKVGKLKFPKLEFSSPYKGKEIDSEMNLNLVKKEELDSKEETNESSFSSKFKSPKIAFSGFKKKDKGEYMAAEEKVGEGDSKSGRGRISLGFLSSKSKGEYTVDNTGIEDDTEGSTSKDKSAKYKIPKLSLGTKTEVDSSKEIEKHIEEGSQEGFKISLPQVGFTTHQEEQITKEEETTLGFLTVTTTKQIKTEIVTEKTLAI</sequence>
<feature type="compositionally biased region" description="Basic and acidic residues" evidence="3">
    <location>
        <begin position="1753"/>
        <end position="1773"/>
    </location>
</feature>
<dbReference type="GO" id="GO:0005737">
    <property type="term" value="C:cytoplasm"/>
    <property type="evidence" value="ECO:0007669"/>
    <property type="project" value="TreeGrafter"/>
</dbReference>
<evidence type="ECO:0000256" key="1">
    <source>
        <dbReference type="ARBA" id="ARBA00004123"/>
    </source>
</evidence>
<feature type="compositionally biased region" description="Low complexity" evidence="3">
    <location>
        <begin position="1909"/>
        <end position="1919"/>
    </location>
</feature>
<dbReference type="EMBL" id="KV926970">
    <property type="protein sequence ID" value="PIO37111.1"/>
    <property type="molecule type" value="Genomic_DNA"/>
</dbReference>
<feature type="region of interest" description="Disordered" evidence="3">
    <location>
        <begin position="1712"/>
        <end position="1799"/>
    </location>
</feature>
<feature type="non-terminal residue" evidence="4">
    <location>
        <position position="1"/>
    </location>
</feature>
<keyword evidence="5" id="KW-1185">Reference proteome</keyword>
<dbReference type="PANTHER" id="PTHR23348">
    <property type="entry name" value="PERIAXIN/AHNAK"/>
    <property type="match status" value="1"/>
</dbReference>
<evidence type="ECO:0000256" key="3">
    <source>
        <dbReference type="SAM" id="MobiDB-lite"/>
    </source>
</evidence>
<feature type="compositionally biased region" description="Basic and acidic residues" evidence="3">
    <location>
        <begin position="635"/>
        <end position="652"/>
    </location>
</feature>
<dbReference type="Proteomes" id="UP000228934">
    <property type="component" value="Unassembled WGS sequence"/>
</dbReference>
<feature type="compositionally biased region" description="Basic and acidic residues" evidence="3">
    <location>
        <begin position="1205"/>
        <end position="1233"/>
    </location>
</feature>
<dbReference type="OrthoDB" id="8058206at2759"/>
<dbReference type="GO" id="GO:0032287">
    <property type="term" value="P:peripheral nervous system myelin maintenance"/>
    <property type="evidence" value="ECO:0007669"/>
    <property type="project" value="TreeGrafter"/>
</dbReference>
<feature type="region of interest" description="Disordered" evidence="3">
    <location>
        <begin position="1205"/>
        <end position="1235"/>
    </location>
</feature>
<evidence type="ECO:0000313" key="4">
    <source>
        <dbReference type="EMBL" id="PIO37111.1"/>
    </source>
</evidence>
<evidence type="ECO:0000313" key="5">
    <source>
        <dbReference type="Proteomes" id="UP000228934"/>
    </source>
</evidence>
<reference evidence="5" key="1">
    <citation type="journal article" date="2017" name="Nat. Commun.">
        <title>The North American bullfrog draft genome provides insight into hormonal regulation of long noncoding RNA.</title>
        <authorList>
            <person name="Hammond S.A."/>
            <person name="Warren R.L."/>
            <person name="Vandervalk B.P."/>
            <person name="Kucuk E."/>
            <person name="Khan H."/>
            <person name="Gibb E.A."/>
            <person name="Pandoh P."/>
            <person name="Kirk H."/>
            <person name="Zhao Y."/>
            <person name="Jones M."/>
            <person name="Mungall A.J."/>
            <person name="Coope R."/>
            <person name="Pleasance S."/>
            <person name="Moore R.A."/>
            <person name="Holt R.A."/>
            <person name="Round J.M."/>
            <person name="Ohora S."/>
            <person name="Walle B.V."/>
            <person name="Veldhoen N."/>
            <person name="Helbing C.C."/>
            <person name="Birol I."/>
        </authorList>
    </citation>
    <scope>NUCLEOTIDE SEQUENCE [LARGE SCALE GENOMIC DNA]</scope>
</reference>
<feature type="compositionally biased region" description="Basic and acidic residues" evidence="3">
    <location>
        <begin position="1786"/>
        <end position="1796"/>
    </location>
</feature>
<dbReference type="PANTHER" id="PTHR23348:SF42">
    <property type="entry name" value="PERIAXIN"/>
    <property type="match status" value="1"/>
</dbReference>
<feature type="compositionally biased region" description="Basic residues" evidence="3">
    <location>
        <begin position="1774"/>
        <end position="1785"/>
    </location>
</feature>
<accession>A0A2G9SCE1</accession>
<evidence type="ECO:0000256" key="2">
    <source>
        <dbReference type="ARBA" id="ARBA00023242"/>
    </source>
</evidence>
<protein>
    <submittedName>
        <fullName evidence="4">Uncharacterized protein</fullName>
    </submittedName>
</protein>
<feature type="compositionally biased region" description="Acidic residues" evidence="3">
    <location>
        <begin position="1722"/>
        <end position="1731"/>
    </location>
</feature>
<feature type="region of interest" description="Disordered" evidence="3">
    <location>
        <begin position="2064"/>
        <end position="2088"/>
    </location>
</feature>
<feature type="region of interest" description="Disordered" evidence="3">
    <location>
        <begin position="1881"/>
        <end position="1961"/>
    </location>
</feature>
<feature type="region of interest" description="Disordered" evidence="3">
    <location>
        <begin position="26"/>
        <end position="59"/>
    </location>
</feature>
<keyword evidence="2" id="KW-0539">Nucleus</keyword>
<name>A0A2G9SCE1_AQUCT</name>
<proteinExistence type="predicted"/>